<dbReference type="InterPro" id="IPR000719">
    <property type="entry name" value="Prot_kinase_dom"/>
</dbReference>
<dbReference type="GO" id="GO:0005829">
    <property type="term" value="C:cytosol"/>
    <property type="evidence" value="ECO:0007669"/>
    <property type="project" value="TreeGrafter"/>
</dbReference>
<evidence type="ECO:0000256" key="9">
    <source>
        <dbReference type="SAM" id="Phobius"/>
    </source>
</evidence>
<dbReference type="InterPro" id="IPR045216">
    <property type="entry name" value="CK2_alpha"/>
</dbReference>
<evidence type="ECO:0000256" key="5">
    <source>
        <dbReference type="ARBA" id="ARBA00022777"/>
    </source>
</evidence>
<evidence type="ECO:0000256" key="7">
    <source>
        <dbReference type="ARBA" id="ARBA00047899"/>
    </source>
</evidence>
<feature type="signal peptide" evidence="10">
    <location>
        <begin position="1"/>
        <end position="22"/>
    </location>
</feature>
<dbReference type="SUPFAM" id="SSF56112">
    <property type="entry name" value="Protein kinase-like (PK-like)"/>
    <property type="match status" value="1"/>
</dbReference>
<dbReference type="InterPro" id="IPR011009">
    <property type="entry name" value="Kinase-like_dom_sf"/>
</dbReference>
<dbReference type="PROSITE" id="PS51257">
    <property type="entry name" value="PROKAR_LIPOPROTEIN"/>
    <property type="match status" value="1"/>
</dbReference>
<keyword evidence="5" id="KW-0418">Kinase</keyword>
<feature type="chain" id="PRO_5005223853" description="non-specific serine/threonine protein kinase" evidence="10">
    <location>
        <begin position="23"/>
        <end position="641"/>
    </location>
</feature>
<protein>
    <recommendedName>
        <fullName evidence="1">non-specific serine/threonine protein kinase</fullName>
        <ecNumber evidence="1">2.7.11.1</ecNumber>
    </recommendedName>
</protein>
<evidence type="ECO:0000256" key="6">
    <source>
        <dbReference type="ARBA" id="ARBA00022840"/>
    </source>
</evidence>
<dbReference type="EC" id="2.7.11.1" evidence="1"/>
<dbReference type="GO" id="GO:0005634">
    <property type="term" value="C:nucleus"/>
    <property type="evidence" value="ECO:0007669"/>
    <property type="project" value="TreeGrafter"/>
</dbReference>
<dbReference type="GO" id="GO:0005524">
    <property type="term" value="F:ATP binding"/>
    <property type="evidence" value="ECO:0007669"/>
    <property type="project" value="UniProtKB-KW"/>
</dbReference>
<dbReference type="GO" id="GO:0005956">
    <property type="term" value="C:protein kinase CK2 complex"/>
    <property type="evidence" value="ECO:0007669"/>
    <property type="project" value="TreeGrafter"/>
</dbReference>
<dbReference type="GO" id="GO:0051726">
    <property type="term" value="P:regulation of cell cycle"/>
    <property type="evidence" value="ECO:0007669"/>
    <property type="project" value="TreeGrafter"/>
</dbReference>
<keyword evidence="9" id="KW-0472">Membrane</keyword>
<dbReference type="Gene3D" id="3.30.200.20">
    <property type="entry name" value="Phosphorylase Kinase, domain 1"/>
    <property type="match status" value="1"/>
</dbReference>
<organism evidence="12">
    <name type="scientific">Spongospora subterranea</name>
    <dbReference type="NCBI Taxonomy" id="70186"/>
    <lineage>
        <taxon>Eukaryota</taxon>
        <taxon>Sar</taxon>
        <taxon>Rhizaria</taxon>
        <taxon>Endomyxa</taxon>
        <taxon>Phytomyxea</taxon>
        <taxon>Plasmodiophorida</taxon>
        <taxon>Plasmodiophoridae</taxon>
        <taxon>Spongospora</taxon>
    </lineage>
</organism>
<comment type="catalytic activity">
    <reaction evidence="8">
        <text>L-seryl-[protein] + ATP = O-phospho-L-seryl-[protein] + ADP + H(+)</text>
        <dbReference type="Rhea" id="RHEA:17989"/>
        <dbReference type="Rhea" id="RHEA-COMP:9863"/>
        <dbReference type="Rhea" id="RHEA-COMP:11604"/>
        <dbReference type="ChEBI" id="CHEBI:15378"/>
        <dbReference type="ChEBI" id="CHEBI:29999"/>
        <dbReference type="ChEBI" id="CHEBI:30616"/>
        <dbReference type="ChEBI" id="CHEBI:83421"/>
        <dbReference type="ChEBI" id="CHEBI:456216"/>
        <dbReference type="EC" id="2.7.11.1"/>
    </reaction>
</comment>
<evidence type="ECO:0000256" key="10">
    <source>
        <dbReference type="SAM" id="SignalP"/>
    </source>
</evidence>
<name>A0A0H5R787_9EUKA</name>
<evidence type="ECO:0000256" key="4">
    <source>
        <dbReference type="ARBA" id="ARBA00022741"/>
    </source>
</evidence>
<keyword evidence="6" id="KW-0067">ATP-binding</keyword>
<accession>A0A0H5R787</accession>
<feature type="domain" description="Protein kinase" evidence="11">
    <location>
        <begin position="39"/>
        <end position="416"/>
    </location>
</feature>
<dbReference type="GO" id="GO:0004674">
    <property type="term" value="F:protein serine/threonine kinase activity"/>
    <property type="evidence" value="ECO:0007669"/>
    <property type="project" value="UniProtKB-KW"/>
</dbReference>
<evidence type="ECO:0000256" key="1">
    <source>
        <dbReference type="ARBA" id="ARBA00012513"/>
    </source>
</evidence>
<dbReference type="AlphaFoldDB" id="A0A0H5R787"/>
<dbReference type="Gene3D" id="1.10.510.10">
    <property type="entry name" value="Transferase(Phosphotransferase) domain 1"/>
    <property type="match status" value="1"/>
</dbReference>
<evidence type="ECO:0000256" key="3">
    <source>
        <dbReference type="ARBA" id="ARBA00022679"/>
    </source>
</evidence>
<keyword evidence="3" id="KW-0808">Transferase</keyword>
<feature type="transmembrane region" description="Helical" evidence="9">
    <location>
        <begin position="605"/>
        <end position="629"/>
    </location>
</feature>
<evidence type="ECO:0000313" key="12">
    <source>
        <dbReference type="EMBL" id="CRZ09617.1"/>
    </source>
</evidence>
<keyword evidence="9" id="KW-1133">Transmembrane helix</keyword>
<reference evidence="12" key="1">
    <citation type="submission" date="2015-04" db="EMBL/GenBank/DDBJ databases">
        <title>The genome sequence of the plant pathogenic Rhizarian Plasmodiophora brassicae reveals insights in its biotrophic life cycle and the origin of chitin synthesis.</title>
        <authorList>
            <person name="Schwelm A."/>
            <person name="Fogelqvist J."/>
            <person name="Knaust A."/>
            <person name="Julke S."/>
            <person name="Lilja T."/>
            <person name="Dhandapani V."/>
            <person name="Bonilla-Rosso G."/>
            <person name="Karlsson M."/>
            <person name="Shevchenko A."/>
            <person name="Choi S.R."/>
            <person name="Kim H.G."/>
            <person name="Park J.Y."/>
            <person name="Lim Y.P."/>
            <person name="Ludwig-Muller J."/>
            <person name="Dixelius C."/>
        </authorList>
    </citation>
    <scope>NUCLEOTIDE SEQUENCE</scope>
    <source>
        <tissue evidence="12">Potato root galls</tissue>
    </source>
</reference>
<evidence type="ECO:0000256" key="2">
    <source>
        <dbReference type="ARBA" id="ARBA00022527"/>
    </source>
</evidence>
<keyword evidence="9" id="KW-0812">Transmembrane</keyword>
<proteinExistence type="predicted"/>
<keyword evidence="4" id="KW-0547">Nucleotide-binding</keyword>
<keyword evidence="2" id="KW-0723">Serine/threonine-protein kinase</keyword>
<dbReference type="PANTHER" id="PTHR24054:SF0">
    <property type="entry name" value="CASEIN KINASE II SUBUNIT ALPHA"/>
    <property type="match status" value="1"/>
</dbReference>
<dbReference type="EMBL" id="HACM01009175">
    <property type="protein sequence ID" value="CRZ09617.1"/>
    <property type="molecule type" value="Transcribed_RNA"/>
</dbReference>
<evidence type="ECO:0000259" key="11">
    <source>
        <dbReference type="PROSITE" id="PS50011"/>
    </source>
</evidence>
<sequence length="641" mass="72167">MKTLYFQTVAVIVILTISFACSDDDLPLPQRLNSVSNEYSFTERIDSGKWYSLYTGKSLHSPKSNVVIKVIKKGSYDVFLEDALREIEIMTRLQGSVGIPKLLDVSYSLDVSRANIRDRTLQEDEAICIVMDETAGWSRSMSWLIESIDEMGMSKRSTDSITLFDDVEKLLLKYTMKVLQILSPLQRQGIVHGDVSALNVLASGDPTTNDWDLRLSEFGRARLSQNYRLDAPFSQFLPAIIDGLVLKSTDLLLGVIMTVVAVPFHNLVNIYSKMESLATMEPSDGVFANLGRFVSNWLPGNNVQLYPEWSIVAAKSINEIKNIFDNNSVKHALGVLDDEAFVSSVSTFLGDSYDVQVVQEFRVFLNQFEGFVQSVNSANEVDQDQFSQRFASEILSVLPDGYRSHQKLLSVLEGYIRRDEEDVSIIKEYGTLDVYAQFIADLRQNNPRSYQHNLHHQLHKELQTNVDDEPLEWSNEMSDVFHDQPISRIAHVMWILTYQRFQVDEILALTVFSPERQVEGHPHLRHPEMSFLTDQINLAGLSRTVIGADAQQSDATANSSDEIIPSSRGIENKISGDFCALKTDIVQTDINSENAEKPMSSPCRAIWILTGIAVLVLLIAIIFISITFLRKDGSTLITNQV</sequence>
<evidence type="ECO:0000256" key="8">
    <source>
        <dbReference type="ARBA" id="ARBA00048679"/>
    </source>
</evidence>
<dbReference type="PROSITE" id="PS50011">
    <property type="entry name" value="PROTEIN_KINASE_DOM"/>
    <property type="match status" value="1"/>
</dbReference>
<dbReference type="PANTHER" id="PTHR24054">
    <property type="entry name" value="CASEIN KINASE II SUBUNIT ALPHA"/>
    <property type="match status" value="1"/>
</dbReference>
<comment type="catalytic activity">
    <reaction evidence="7">
        <text>L-threonyl-[protein] + ATP = O-phospho-L-threonyl-[protein] + ADP + H(+)</text>
        <dbReference type="Rhea" id="RHEA:46608"/>
        <dbReference type="Rhea" id="RHEA-COMP:11060"/>
        <dbReference type="Rhea" id="RHEA-COMP:11605"/>
        <dbReference type="ChEBI" id="CHEBI:15378"/>
        <dbReference type="ChEBI" id="CHEBI:30013"/>
        <dbReference type="ChEBI" id="CHEBI:30616"/>
        <dbReference type="ChEBI" id="CHEBI:61977"/>
        <dbReference type="ChEBI" id="CHEBI:456216"/>
        <dbReference type="EC" id="2.7.11.1"/>
    </reaction>
</comment>
<keyword evidence="10" id="KW-0732">Signal</keyword>